<dbReference type="EMBL" id="CM042886">
    <property type="protein sequence ID" value="KAI4342972.1"/>
    <property type="molecule type" value="Genomic_DNA"/>
</dbReference>
<dbReference type="Proteomes" id="UP001057402">
    <property type="component" value="Chromosome 7"/>
</dbReference>
<name>A0ACB9P225_9MYRT</name>
<evidence type="ECO:0000313" key="2">
    <source>
        <dbReference type="Proteomes" id="UP001057402"/>
    </source>
</evidence>
<evidence type="ECO:0000313" key="1">
    <source>
        <dbReference type="EMBL" id="KAI4342972.1"/>
    </source>
</evidence>
<sequence length="604" mass="67331">MAAPLPVPTTVIPSGTGSVPHAIPGSSYARLFLRSTRLSSVPGVRRISCSSNEPGLDPAAFSNVNRRNILVGLGGMYGGAVSLAGGADPLALAKPIEAPIIEKCGPADIPAGSKPTNCCPPTTSKLTDFNPRDLKYNALRMRPAAHLVNQEYIDKFSKAQELMRALPDDDPRSFKQQASVHCAYCNGAYHQVGFSNREVQIHFCWLFFPWHRWYLYFYEKILGKLIGDPNFAIPYWNWDSPDGMVMPSIFTSNKDSSLYDQYRNAKHVPPTVVDLDYAGTDPTSTDNEQEKRNLTIMYRQMVSNAKKPILFFGQPYREGSKPEPGAGSIETTPHNNIHRWCGDPTQPNGEDMGNLYSSGRDPLFYSHHTNVDRMWVLWKELGGKKRTDLTDSDWLNASFVFYDENADLVRVKVKDCLNPSDLGYHYQKVDLPWLTSKPTPRKKSSKASATVTKVFGLNKPALAASTKTVTATHVTFPVKLDKAVSTLVKRPRTGRSSSEKEEEEEVLLITDITFDKTKFIKFDVYVNDEHEDPSKPDKTEFAGSFVHVPHSHKKETRMTTALRVSITDLLDDLDFDDEEVVVSMVPRAGVGEVTVGGIEIEYVS</sequence>
<gene>
    <name evidence="1" type="ORF">MLD38_027528</name>
</gene>
<proteinExistence type="predicted"/>
<accession>A0ACB9P225</accession>
<reference evidence="2" key="1">
    <citation type="journal article" date="2023" name="Front. Plant Sci.">
        <title>Chromosomal-level genome assembly of Melastoma candidum provides insights into trichome evolution.</title>
        <authorList>
            <person name="Zhong Y."/>
            <person name="Wu W."/>
            <person name="Sun C."/>
            <person name="Zou P."/>
            <person name="Liu Y."/>
            <person name="Dai S."/>
            <person name="Zhou R."/>
        </authorList>
    </citation>
    <scope>NUCLEOTIDE SEQUENCE [LARGE SCALE GENOMIC DNA]</scope>
</reference>
<comment type="caution">
    <text evidence="1">The sequence shown here is derived from an EMBL/GenBank/DDBJ whole genome shotgun (WGS) entry which is preliminary data.</text>
</comment>
<protein>
    <submittedName>
        <fullName evidence="1">Uncharacterized protein</fullName>
    </submittedName>
</protein>
<keyword evidence="2" id="KW-1185">Reference proteome</keyword>
<organism evidence="1 2">
    <name type="scientific">Melastoma candidum</name>
    <dbReference type="NCBI Taxonomy" id="119954"/>
    <lineage>
        <taxon>Eukaryota</taxon>
        <taxon>Viridiplantae</taxon>
        <taxon>Streptophyta</taxon>
        <taxon>Embryophyta</taxon>
        <taxon>Tracheophyta</taxon>
        <taxon>Spermatophyta</taxon>
        <taxon>Magnoliopsida</taxon>
        <taxon>eudicotyledons</taxon>
        <taxon>Gunneridae</taxon>
        <taxon>Pentapetalae</taxon>
        <taxon>rosids</taxon>
        <taxon>malvids</taxon>
        <taxon>Myrtales</taxon>
        <taxon>Melastomataceae</taxon>
        <taxon>Melastomatoideae</taxon>
        <taxon>Melastomateae</taxon>
        <taxon>Melastoma</taxon>
    </lineage>
</organism>